<evidence type="ECO:0000313" key="9">
    <source>
        <dbReference type="EMBL" id="MFD2824743.1"/>
    </source>
</evidence>
<dbReference type="InterPro" id="IPR036942">
    <property type="entry name" value="Beta-barrel_TonB_sf"/>
</dbReference>
<dbReference type="PROSITE" id="PS52016">
    <property type="entry name" value="TONB_DEPENDENT_REC_3"/>
    <property type="match status" value="1"/>
</dbReference>
<dbReference type="InterPro" id="IPR008969">
    <property type="entry name" value="CarboxyPept-like_regulatory"/>
</dbReference>
<evidence type="ECO:0000256" key="7">
    <source>
        <dbReference type="PROSITE-ProRule" id="PRU01360"/>
    </source>
</evidence>
<dbReference type="InterPro" id="IPR037066">
    <property type="entry name" value="Plug_dom_sf"/>
</dbReference>
<keyword evidence="4 7" id="KW-0812">Transmembrane</keyword>
<evidence type="ECO:0000256" key="5">
    <source>
        <dbReference type="ARBA" id="ARBA00023136"/>
    </source>
</evidence>
<keyword evidence="9" id="KW-0675">Receptor</keyword>
<reference evidence="10" key="1">
    <citation type="journal article" date="2019" name="Int. J. Syst. Evol. Microbiol.">
        <title>The Global Catalogue of Microorganisms (GCM) 10K type strain sequencing project: providing services to taxonomists for standard genome sequencing and annotation.</title>
        <authorList>
            <consortium name="The Broad Institute Genomics Platform"/>
            <consortium name="The Broad Institute Genome Sequencing Center for Infectious Disease"/>
            <person name="Wu L."/>
            <person name="Ma J."/>
        </authorList>
    </citation>
    <scope>NUCLEOTIDE SEQUENCE [LARGE SCALE GENOMIC DNA]</scope>
    <source>
        <strain evidence="10">KCTC 32141</strain>
    </source>
</reference>
<evidence type="ECO:0000256" key="2">
    <source>
        <dbReference type="ARBA" id="ARBA00022448"/>
    </source>
</evidence>
<dbReference type="Gene3D" id="2.170.130.10">
    <property type="entry name" value="TonB-dependent receptor, plug domain"/>
    <property type="match status" value="1"/>
</dbReference>
<proteinExistence type="inferred from homology"/>
<gene>
    <name evidence="9" type="ORF">ACFS5M_13755</name>
</gene>
<comment type="subcellular location">
    <subcellularLocation>
        <location evidence="1 7">Cell outer membrane</location>
        <topology evidence="1 7">Multi-pass membrane protein</topology>
    </subcellularLocation>
</comment>
<keyword evidence="3 7" id="KW-1134">Transmembrane beta strand</keyword>
<organism evidence="9 10">
    <name type="scientific">Lacinutrix iliipiscaria</name>
    <dbReference type="NCBI Taxonomy" id="1230532"/>
    <lineage>
        <taxon>Bacteria</taxon>
        <taxon>Pseudomonadati</taxon>
        <taxon>Bacteroidota</taxon>
        <taxon>Flavobacteriia</taxon>
        <taxon>Flavobacteriales</taxon>
        <taxon>Flavobacteriaceae</taxon>
        <taxon>Lacinutrix</taxon>
    </lineage>
</organism>
<dbReference type="Pfam" id="PF07715">
    <property type="entry name" value="Plug"/>
    <property type="match status" value="1"/>
</dbReference>
<dbReference type="InterPro" id="IPR039426">
    <property type="entry name" value="TonB-dep_rcpt-like"/>
</dbReference>
<keyword evidence="5 7" id="KW-0472">Membrane</keyword>
<evidence type="ECO:0000256" key="4">
    <source>
        <dbReference type="ARBA" id="ARBA00022692"/>
    </source>
</evidence>
<dbReference type="SUPFAM" id="SSF56935">
    <property type="entry name" value="Porins"/>
    <property type="match status" value="1"/>
</dbReference>
<keyword evidence="10" id="KW-1185">Reference proteome</keyword>
<evidence type="ECO:0000256" key="3">
    <source>
        <dbReference type="ARBA" id="ARBA00022452"/>
    </source>
</evidence>
<feature type="domain" description="TonB-dependent receptor plug" evidence="8">
    <location>
        <begin position="143"/>
        <end position="234"/>
    </location>
</feature>
<dbReference type="InterPro" id="IPR012910">
    <property type="entry name" value="Plug_dom"/>
</dbReference>
<sequence length="838" mass="95011">MLEIILHLKLCFTENKKTLKTKFISLTTLLLLFPLFVLAQTGTIRGVILDETNTPVDQVSIKAGDLGTTTNENGFYILKIPANQDVVVQLTHISLKRTVATFNLKNGEEIEFNPVMNTNVEQIATVVISARKRKDVEGIVTLKPATIRKIPGANAGVENLLKTLPGVSSNNELSTQYSVRGGNFDENLVYVNGIEVYRPFLIRSGQQEGLSFVNSDLVQNVDFSAGGFQAKYGDKLSSVLDITYRKPTDFGIAADLSLLGGSLSVEAVSKDSKLTGIVGVRYRDNSLLVNAKETETNYDPKFMDIQSFVSYNFTDKFTVSFLGNASLNKYNYEPETRQTNFGTLSDPIALLVFYEGQEKDAYQTLFGALQGTYKVNDDLNLSLVASTYHTTEEEYFDILAQYRLGEVNTNIGDEDLGEVEFSEGIGGQLNHGRNDLDALITTIEHKGDYDIDDHNIEWSVKYTNEDIRDRLVEWEVIDSAGFAINPPTIDDFNEQPYQPNEGPITAFQNVRATNSTSIDRIQAYLQWSKRSNLGEHDVWYNAGVRVHNWSVNGDGIESSSQTVFSPRAQFAIKPNWKRDMLFRVGTGFYYQPPFYRELRDQSGTVQPNVKAQQSIHFVVGNDYSFKLWDRPFKLTTEAYYKKLNDVNPYTVENVRIRYRANNSAEAYAYGLDLRLNGEFVAGTESWFSFGYLKTEENIEGQGYIARPTDQRLKFAALFQDYVPTMPNFKMFLNLVYNTGVPGGSPSYADPYVYQNRLPAYKRADLGLQYVIVDDKKQFESGWRKPFKELAFGFEIFNVFDVQNSITNTWVRDVYSKRQYAIPNYLTPRVFNVRMSMKF</sequence>
<evidence type="ECO:0000256" key="6">
    <source>
        <dbReference type="ARBA" id="ARBA00023237"/>
    </source>
</evidence>
<comment type="caution">
    <text evidence="9">The sequence shown here is derived from an EMBL/GenBank/DDBJ whole genome shotgun (WGS) entry which is preliminary data.</text>
</comment>
<protein>
    <submittedName>
        <fullName evidence="9">TonB-dependent receptor plug domain-containing protein</fullName>
    </submittedName>
</protein>
<dbReference type="EMBL" id="JBHUOV010000015">
    <property type="protein sequence ID" value="MFD2824743.1"/>
    <property type="molecule type" value="Genomic_DNA"/>
</dbReference>
<evidence type="ECO:0000256" key="1">
    <source>
        <dbReference type="ARBA" id="ARBA00004571"/>
    </source>
</evidence>
<evidence type="ECO:0000313" key="10">
    <source>
        <dbReference type="Proteomes" id="UP001597533"/>
    </source>
</evidence>
<keyword evidence="6 7" id="KW-0998">Cell outer membrane</keyword>
<dbReference type="Gene3D" id="2.40.170.20">
    <property type="entry name" value="TonB-dependent receptor, beta-barrel domain"/>
    <property type="match status" value="1"/>
</dbReference>
<comment type="similarity">
    <text evidence="7">Belongs to the TonB-dependent receptor family.</text>
</comment>
<dbReference type="Proteomes" id="UP001597533">
    <property type="component" value="Unassembled WGS sequence"/>
</dbReference>
<evidence type="ECO:0000259" key="8">
    <source>
        <dbReference type="Pfam" id="PF07715"/>
    </source>
</evidence>
<accession>A0ABW5WPP6</accession>
<dbReference type="RefSeq" id="WP_183489426.1">
    <property type="nucleotide sequence ID" value="NZ_JBHUOV010000015.1"/>
</dbReference>
<keyword evidence="2 7" id="KW-0813">Transport</keyword>
<name>A0ABW5WPP6_9FLAO</name>
<dbReference type="SUPFAM" id="SSF49464">
    <property type="entry name" value="Carboxypeptidase regulatory domain-like"/>
    <property type="match status" value="1"/>
</dbReference>